<protein>
    <recommendedName>
        <fullName evidence="4">Glutaredoxin domain-containing protein</fullName>
    </recommendedName>
</protein>
<evidence type="ECO:0000313" key="2">
    <source>
        <dbReference type="EMBL" id="OEL18115.1"/>
    </source>
</evidence>
<gene>
    <name evidence="2" type="ORF">BAE44_0020866</name>
</gene>
<organism evidence="2 3">
    <name type="scientific">Dichanthelium oligosanthes</name>
    <dbReference type="NCBI Taxonomy" id="888268"/>
    <lineage>
        <taxon>Eukaryota</taxon>
        <taxon>Viridiplantae</taxon>
        <taxon>Streptophyta</taxon>
        <taxon>Embryophyta</taxon>
        <taxon>Tracheophyta</taxon>
        <taxon>Spermatophyta</taxon>
        <taxon>Magnoliopsida</taxon>
        <taxon>Liliopsida</taxon>
        <taxon>Poales</taxon>
        <taxon>Poaceae</taxon>
        <taxon>PACMAD clade</taxon>
        <taxon>Panicoideae</taxon>
        <taxon>Panicodae</taxon>
        <taxon>Paniceae</taxon>
        <taxon>Dichantheliinae</taxon>
        <taxon>Dichanthelium</taxon>
    </lineage>
</organism>
<comment type="caution">
    <text evidence="2">The sequence shown here is derived from an EMBL/GenBank/DDBJ whole genome shotgun (WGS) entry which is preliminary data.</text>
</comment>
<dbReference type="Proteomes" id="UP000095767">
    <property type="component" value="Unassembled WGS sequence"/>
</dbReference>
<feature type="signal peptide" evidence="1">
    <location>
        <begin position="1"/>
        <end position="20"/>
    </location>
</feature>
<sequence length="57" mass="6104">MKLASTRAVVVFTLSSCSMCEVVTQLMAVPAVFVGGTNKIDHVAGKLVPLLRNIQRC</sequence>
<dbReference type="EMBL" id="LWDX02057664">
    <property type="protein sequence ID" value="OEL18115.1"/>
    <property type="molecule type" value="Genomic_DNA"/>
</dbReference>
<dbReference type="AlphaFoldDB" id="A0A1E5UZC0"/>
<reference evidence="2 3" key="1">
    <citation type="submission" date="2016-09" db="EMBL/GenBank/DDBJ databases">
        <title>The draft genome of Dichanthelium oligosanthes: A C3 panicoid grass species.</title>
        <authorList>
            <person name="Studer A.J."/>
            <person name="Schnable J.C."/>
            <person name="Brutnell T.P."/>
        </authorList>
    </citation>
    <scope>NUCLEOTIDE SEQUENCE [LARGE SCALE GENOMIC DNA]</scope>
    <source>
        <strain evidence="3">cv. Kellogg 1175</strain>
        <tissue evidence="2">Leaf</tissue>
    </source>
</reference>
<keyword evidence="1" id="KW-0732">Signal</keyword>
<evidence type="ECO:0000256" key="1">
    <source>
        <dbReference type="SAM" id="SignalP"/>
    </source>
</evidence>
<accession>A0A1E5UZC0</accession>
<proteinExistence type="predicted"/>
<keyword evidence="3" id="KW-1185">Reference proteome</keyword>
<evidence type="ECO:0008006" key="4">
    <source>
        <dbReference type="Google" id="ProtNLM"/>
    </source>
</evidence>
<feature type="chain" id="PRO_5009187514" description="Glutaredoxin domain-containing protein" evidence="1">
    <location>
        <begin position="21"/>
        <end position="57"/>
    </location>
</feature>
<name>A0A1E5UZC0_9POAL</name>
<evidence type="ECO:0000313" key="3">
    <source>
        <dbReference type="Proteomes" id="UP000095767"/>
    </source>
</evidence>